<dbReference type="AlphaFoldDB" id="A0A2S9IN19"/>
<dbReference type="RefSeq" id="WP_105743447.1">
    <property type="nucleotide sequence ID" value="NZ_PVBR01000015.1"/>
</dbReference>
<dbReference type="Proteomes" id="UP000239434">
    <property type="component" value="Unassembled WGS sequence"/>
</dbReference>
<dbReference type="EMBL" id="PVBR01000015">
    <property type="protein sequence ID" value="PRD41915.1"/>
    <property type="molecule type" value="Genomic_DNA"/>
</dbReference>
<protein>
    <recommendedName>
        <fullName evidence="3">DUF3606 domain-containing protein</fullName>
    </recommendedName>
</protein>
<keyword evidence="2" id="KW-1185">Reference proteome</keyword>
<evidence type="ECO:0000313" key="2">
    <source>
        <dbReference type="Proteomes" id="UP000239434"/>
    </source>
</evidence>
<name>A0A2S9IN19_9HYPH</name>
<evidence type="ECO:0008006" key="3">
    <source>
        <dbReference type="Google" id="ProtNLM"/>
    </source>
</evidence>
<reference evidence="1 2" key="1">
    <citation type="submission" date="2018-02" db="EMBL/GenBank/DDBJ databases">
        <title>The draft genome of Phyllobacterium sp. 1N-3.</title>
        <authorList>
            <person name="Liu L."/>
            <person name="Li L."/>
            <person name="Zhang X."/>
            <person name="Wang T."/>
            <person name="Liang L."/>
        </authorList>
    </citation>
    <scope>NUCLEOTIDE SEQUENCE [LARGE SCALE GENOMIC DNA]</scope>
    <source>
        <strain evidence="1 2">1N-3</strain>
    </source>
</reference>
<proteinExistence type="predicted"/>
<accession>A0A2S9IN19</accession>
<organism evidence="1 2">
    <name type="scientific">Phyllobacterium phragmitis</name>
    <dbReference type="NCBI Taxonomy" id="2670329"/>
    <lineage>
        <taxon>Bacteria</taxon>
        <taxon>Pseudomonadati</taxon>
        <taxon>Pseudomonadota</taxon>
        <taxon>Alphaproteobacteria</taxon>
        <taxon>Hyphomicrobiales</taxon>
        <taxon>Phyllobacteriaceae</taxon>
        <taxon>Phyllobacterium</taxon>
    </lineage>
</organism>
<gene>
    <name evidence="1" type="ORF">C5748_18650</name>
</gene>
<sequence length="69" mass="8072">MAGDPSPQNQYSIEYFAKKHRITPMQAEMILERCGNSREMANEEAIRFKQQVKLPFRFDGRSHGRRSSL</sequence>
<comment type="caution">
    <text evidence="1">The sequence shown here is derived from an EMBL/GenBank/DDBJ whole genome shotgun (WGS) entry which is preliminary data.</text>
</comment>
<evidence type="ECO:0000313" key="1">
    <source>
        <dbReference type="EMBL" id="PRD41915.1"/>
    </source>
</evidence>